<organism evidence="9 10">
    <name type="scientific">Phoenix dactylifera</name>
    <name type="common">Date palm</name>
    <dbReference type="NCBI Taxonomy" id="42345"/>
    <lineage>
        <taxon>Eukaryota</taxon>
        <taxon>Viridiplantae</taxon>
        <taxon>Streptophyta</taxon>
        <taxon>Embryophyta</taxon>
        <taxon>Tracheophyta</taxon>
        <taxon>Spermatophyta</taxon>
        <taxon>Magnoliopsida</taxon>
        <taxon>Liliopsida</taxon>
        <taxon>Arecaceae</taxon>
        <taxon>Coryphoideae</taxon>
        <taxon>Phoeniceae</taxon>
        <taxon>Phoenix</taxon>
    </lineage>
</organism>
<evidence type="ECO:0000256" key="3">
    <source>
        <dbReference type="ARBA" id="ARBA00022695"/>
    </source>
</evidence>
<dbReference type="InterPro" id="IPR036397">
    <property type="entry name" value="RNaseH_sf"/>
</dbReference>
<dbReference type="FunFam" id="3.30.70.270:FF:000020">
    <property type="entry name" value="Transposon Tf2-6 polyprotein-like Protein"/>
    <property type="match status" value="1"/>
</dbReference>
<dbReference type="CDD" id="cd09274">
    <property type="entry name" value="RNase_HI_RT_Ty3"/>
    <property type="match status" value="1"/>
</dbReference>
<dbReference type="Gene3D" id="1.10.340.70">
    <property type="match status" value="1"/>
</dbReference>
<evidence type="ECO:0000256" key="1">
    <source>
        <dbReference type="ARBA" id="ARBA00012493"/>
    </source>
</evidence>
<dbReference type="InterPro" id="IPR000477">
    <property type="entry name" value="RT_dom"/>
</dbReference>
<dbReference type="GO" id="GO:0004519">
    <property type="term" value="F:endonuclease activity"/>
    <property type="evidence" value="ECO:0007669"/>
    <property type="project" value="UniProtKB-KW"/>
</dbReference>
<reference evidence="10" key="2">
    <citation type="submission" date="2025-08" db="UniProtKB">
        <authorList>
            <consortium name="RefSeq"/>
        </authorList>
    </citation>
    <scope>IDENTIFICATION</scope>
    <source>
        <tissue evidence="10">Young leaves</tissue>
    </source>
</reference>
<dbReference type="InterPro" id="IPR043128">
    <property type="entry name" value="Rev_trsase/Diguanyl_cyclase"/>
</dbReference>
<dbReference type="InterPro" id="IPR043502">
    <property type="entry name" value="DNA/RNA_pol_sf"/>
</dbReference>
<dbReference type="InterPro" id="IPR050951">
    <property type="entry name" value="Retrovirus_Pol_polyprotein"/>
</dbReference>
<dbReference type="Pfam" id="PF13650">
    <property type="entry name" value="Asp_protease_2"/>
    <property type="match status" value="1"/>
</dbReference>
<evidence type="ECO:0000313" key="10">
    <source>
        <dbReference type="RefSeq" id="XP_038982209.1"/>
    </source>
</evidence>
<reference evidence="9" key="1">
    <citation type="journal article" date="2019" name="Nat. Commun.">
        <title>Genome-wide association mapping of date palm fruit traits.</title>
        <authorList>
            <person name="Hazzouri K.M."/>
            <person name="Gros-Balthazard M."/>
            <person name="Flowers J.M."/>
            <person name="Copetti D."/>
            <person name="Lemansour A."/>
            <person name="Lebrun M."/>
            <person name="Masmoudi K."/>
            <person name="Ferrand S."/>
            <person name="Dhar M.I."/>
            <person name="Fresquez Z.A."/>
            <person name="Rosas U."/>
            <person name="Zhang J."/>
            <person name="Talag J."/>
            <person name="Lee S."/>
            <person name="Kudrna D."/>
            <person name="Powell R.F."/>
            <person name="Leitch I.J."/>
            <person name="Krueger R.R."/>
            <person name="Wing R.A."/>
            <person name="Amiri K.M.A."/>
            <person name="Purugganan M.D."/>
        </authorList>
    </citation>
    <scope>NUCLEOTIDE SEQUENCE [LARGE SCALE GENOMIC DNA]</scope>
    <source>
        <strain evidence="9">cv. Khalas</strain>
    </source>
</reference>
<name>A0A8B9AG23_PHODC</name>
<dbReference type="EC" id="2.7.7.49" evidence="1"/>
<dbReference type="GeneID" id="120110689"/>
<keyword evidence="9" id="KW-1185">Reference proteome</keyword>
<dbReference type="PANTHER" id="PTHR37984:SF5">
    <property type="entry name" value="PROTEIN NYNRIN-LIKE"/>
    <property type="match status" value="1"/>
</dbReference>
<protein>
    <recommendedName>
        <fullName evidence="1">RNA-directed DNA polymerase</fullName>
        <ecNumber evidence="1">2.7.7.49</ecNumber>
    </recommendedName>
</protein>
<dbReference type="PROSITE" id="PS50994">
    <property type="entry name" value="INTEGRASE"/>
    <property type="match status" value="1"/>
</dbReference>
<dbReference type="InterPro" id="IPR041373">
    <property type="entry name" value="RT_RNaseH"/>
</dbReference>
<dbReference type="Proteomes" id="UP000228380">
    <property type="component" value="Chromosome 4"/>
</dbReference>
<gene>
    <name evidence="10" type="primary">LOC120110689</name>
</gene>
<dbReference type="Gene3D" id="3.30.70.270">
    <property type="match status" value="2"/>
</dbReference>
<dbReference type="GO" id="GO:0003676">
    <property type="term" value="F:nucleic acid binding"/>
    <property type="evidence" value="ECO:0007669"/>
    <property type="project" value="InterPro"/>
</dbReference>
<dbReference type="PANTHER" id="PTHR37984">
    <property type="entry name" value="PROTEIN CBG26694"/>
    <property type="match status" value="1"/>
</dbReference>
<feature type="domain" description="Integrase catalytic" evidence="8">
    <location>
        <begin position="1082"/>
        <end position="1249"/>
    </location>
</feature>
<evidence type="ECO:0000256" key="6">
    <source>
        <dbReference type="ARBA" id="ARBA00022801"/>
    </source>
</evidence>
<dbReference type="OrthoDB" id="413122at2759"/>
<keyword evidence="3" id="KW-0548">Nucleotidyltransferase</keyword>
<dbReference type="Pfam" id="PF03732">
    <property type="entry name" value="Retrotrans_gag"/>
    <property type="match status" value="1"/>
</dbReference>
<evidence type="ECO:0000256" key="5">
    <source>
        <dbReference type="ARBA" id="ARBA00022759"/>
    </source>
</evidence>
<dbReference type="CDD" id="cd01647">
    <property type="entry name" value="RT_LTR"/>
    <property type="match status" value="1"/>
</dbReference>
<dbReference type="SUPFAM" id="SSF56672">
    <property type="entry name" value="DNA/RNA polymerases"/>
    <property type="match status" value="1"/>
</dbReference>
<dbReference type="Pfam" id="PF00665">
    <property type="entry name" value="rve"/>
    <property type="match status" value="1"/>
</dbReference>
<keyword evidence="7" id="KW-0695">RNA-directed DNA polymerase</keyword>
<dbReference type="GO" id="GO:0016787">
    <property type="term" value="F:hydrolase activity"/>
    <property type="evidence" value="ECO:0007669"/>
    <property type="project" value="UniProtKB-KW"/>
</dbReference>
<dbReference type="InterPro" id="IPR001584">
    <property type="entry name" value="Integrase_cat-core"/>
</dbReference>
<keyword evidence="4" id="KW-0540">Nuclease</keyword>
<dbReference type="Gene3D" id="3.30.420.10">
    <property type="entry name" value="Ribonuclease H-like superfamily/Ribonuclease H"/>
    <property type="match status" value="1"/>
</dbReference>
<dbReference type="Pfam" id="PF00078">
    <property type="entry name" value="RVT_1"/>
    <property type="match status" value="1"/>
</dbReference>
<evidence type="ECO:0000256" key="4">
    <source>
        <dbReference type="ARBA" id="ARBA00022722"/>
    </source>
</evidence>
<dbReference type="RefSeq" id="XP_038982209.1">
    <property type="nucleotide sequence ID" value="XM_039126281.1"/>
</dbReference>
<dbReference type="InterPro" id="IPR021109">
    <property type="entry name" value="Peptidase_aspartic_dom_sf"/>
</dbReference>
<accession>A0A8B9AG23</accession>
<dbReference type="FunFam" id="3.10.20.370:FF:000001">
    <property type="entry name" value="Retrovirus-related Pol polyprotein from transposon 17.6-like protein"/>
    <property type="match status" value="1"/>
</dbReference>
<dbReference type="InterPro" id="IPR041588">
    <property type="entry name" value="Integrase_H2C2"/>
</dbReference>
<dbReference type="Pfam" id="PF17921">
    <property type="entry name" value="Integrase_H2C2"/>
    <property type="match status" value="1"/>
</dbReference>
<keyword evidence="6" id="KW-0378">Hydrolase</keyword>
<dbReference type="InterPro" id="IPR012337">
    <property type="entry name" value="RNaseH-like_sf"/>
</dbReference>
<sequence>MADNQDNQNKRLLSDYAVPNVNGAQPSIVRPTVNANNFEIKPGLIQMVQQEQFGGGHAEDPHAHLANFLEICDTIKMNGVSKTAKLRNDITSFAQFDGESLYEAWERFKDLQRKCPHHGLPDWLIIQTFYNGLIHSVRITIDAAAGGTLMSKSTEEAYELLEEMASNNYQWSNERGMPKKVPGMYDVDGINMLNAKVDSLVKMFGSSSRTTLIPTHTTQAAGIIPTFHGKIKGNLPSKTEVNPKEHCKAVTLISGKQLGQVSGETIVGDEVDYEEVSKKVSEEVEDLAKTTSPLPPVEPYVPPIPFPQRLKKNKIDQQFEKFLKVSRQLHINIPFADAFAQIPTYTKFLKEIISKKRKLEDFETIALTEECSAIIQNKLPPKLRDPGSFSIPCTIGDVDFSRALCDLGASVSLMPLSVSRKLGLKELKPTTISLQLANRSVKYLLGVLENVLIKVKKFIIPVDFIVLEMEEDTEIPIILGWPFLATAGAIIDVKNGRLTLKVGEEEVEFNLFEATKYPSFTDHVFRVDVVDESTREVFRAENTKEPLETCLVSAGTSKDDNLEVVKVACALEATCPKKKREVFILRISAKRRLNPNMKEVVRAEVLKWLDAGIIYPISDSSWISPVQVLERLAGYAYYCFLDGYSGYNQISISPKDQEKTTFTCPYGTFAFRRMPFGLCNAPATFQRCMMAIFSDFVEKIMEVFMDDFSVFGSSFDSCLDNLSRVLQRSRGLEVDRAKIEIIEKLPPPANVKGVRSFLGHTGFYRRFIKDFSKISKPLCNLLNKDVVFDFDKDCLNAFNRLKQELVSAPIMAAPDWSLPFELMCDASDFALGAVLGQRKNRKLHVIYYASRVLNNAQLNYATTEKELLAVVFAFDKFRSYLVGSKVIVYTDHSAIKYLLKKKDAKPRLIRWVLLLQEFDLEIRDKRGMENVVADHLSRLEGQSRADEVPINESFSDEQLLAVSVIPWYANFVNYLVSGIVPPDLSYHQKKKFLWDVKHYFWGEPLLYKHCADGMIRRCVPQDEMQDILDHCHSLECGGHFSTSKTVAKVWQSGFCWPTMYQDTRQYVSMCDRCQRVGNISKKNEMPLTNILEVELFDLWGIDFMGPFPSSFNNQYILVAVDYVSKWVEATATQTNDSRVVMTFVKKNIFSRFGVPRAIISDEDSHFCNRSFEALLKKYGVTHRVALAYHPQTNGQVELANKKLKQILEKTVSNSRKDWANKLDDALWAYRTAFKTPLDMSPYRLVFGKSCHLPVELEHRVYWAIKELNMDLKAAGEKRLLQLSELEEFRLDAYDNTRIYKEKTKHWHDKHLQIRNFEIGQQVLLFSSRLKLFPGKLRSRWSGPFTVTKVYPYGAVEVRSEVTGAFKVNGQRLKPYLASNVVPKGVIYSLKNPTYG</sequence>
<evidence type="ECO:0000259" key="8">
    <source>
        <dbReference type="PROSITE" id="PS50994"/>
    </source>
</evidence>
<dbReference type="KEGG" id="pda:120110689"/>
<dbReference type="Gene3D" id="2.40.70.10">
    <property type="entry name" value="Acid Proteases"/>
    <property type="match status" value="1"/>
</dbReference>
<evidence type="ECO:0000256" key="7">
    <source>
        <dbReference type="ARBA" id="ARBA00022918"/>
    </source>
</evidence>
<dbReference type="CDD" id="cd00303">
    <property type="entry name" value="retropepsin_like"/>
    <property type="match status" value="1"/>
</dbReference>
<keyword evidence="2" id="KW-0808">Transferase</keyword>
<dbReference type="GO" id="GO:0003964">
    <property type="term" value="F:RNA-directed DNA polymerase activity"/>
    <property type="evidence" value="ECO:0007669"/>
    <property type="project" value="UniProtKB-KW"/>
</dbReference>
<proteinExistence type="predicted"/>
<dbReference type="InterPro" id="IPR005162">
    <property type="entry name" value="Retrotrans_gag_dom"/>
</dbReference>
<dbReference type="Pfam" id="PF17917">
    <property type="entry name" value="RT_RNaseH"/>
    <property type="match status" value="1"/>
</dbReference>
<dbReference type="SUPFAM" id="SSF53098">
    <property type="entry name" value="Ribonuclease H-like"/>
    <property type="match status" value="1"/>
</dbReference>
<evidence type="ECO:0000313" key="9">
    <source>
        <dbReference type="Proteomes" id="UP000228380"/>
    </source>
</evidence>
<evidence type="ECO:0000256" key="2">
    <source>
        <dbReference type="ARBA" id="ARBA00022679"/>
    </source>
</evidence>
<dbReference type="Gene3D" id="3.10.10.10">
    <property type="entry name" value="HIV Type 1 Reverse Transcriptase, subunit A, domain 1"/>
    <property type="match status" value="1"/>
</dbReference>
<keyword evidence="5" id="KW-0255">Endonuclease</keyword>
<dbReference type="GO" id="GO:0015074">
    <property type="term" value="P:DNA integration"/>
    <property type="evidence" value="ECO:0007669"/>
    <property type="project" value="InterPro"/>
</dbReference>